<protein>
    <submittedName>
        <fullName evidence="1">Uncharacterized protein</fullName>
    </submittedName>
</protein>
<proteinExistence type="predicted"/>
<organism evidence="1">
    <name type="scientific">marine sediment metagenome</name>
    <dbReference type="NCBI Taxonomy" id="412755"/>
    <lineage>
        <taxon>unclassified sequences</taxon>
        <taxon>metagenomes</taxon>
        <taxon>ecological metagenomes</taxon>
    </lineage>
</organism>
<dbReference type="AlphaFoldDB" id="X1GQ90"/>
<dbReference type="EMBL" id="BARU01009976">
    <property type="protein sequence ID" value="GAH43784.1"/>
    <property type="molecule type" value="Genomic_DNA"/>
</dbReference>
<name>X1GQ90_9ZZZZ</name>
<evidence type="ECO:0000313" key="1">
    <source>
        <dbReference type="EMBL" id="GAH43784.1"/>
    </source>
</evidence>
<gene>
    <name evidence="1" type="ORF">S03H2_19135</name>
</gene>
<comment type="caution">
    <text evidence="1">The sequence shown here is derived from an EMBL/GenBank/DDBJ whole genome shotgun (WGS) entry which is preliminary data.</text>
</comment>
<reference evidence="1" key="1">
    <citation type="journal article" date="2014" name="Front. Microbiol.">
        <title>High frequency of phylogenetically diverse reductive dehalogenase-homologous genes in deep subseafloor sedimentary metagenomes.</title>
        <authorList>
            <person name="Kawai M."/>
            <person name="Futagami T."/>
            <person name="Toyoda A."/>
            <person name="Takaki Y."/>
            <person name="Nishi S."/>
            <person name="Hori S."/>
            <person name="Arai W."/>
            <person name="Tsubouchi T."/>
            <person name="Morono Y."/>
            <person name="Uchiyama I."/>
            <person name="Ito T."/>
            <person name="Fujiyama A."/>
            <person name="Inagaki F."/>
            <person name="Takami H."/>
        </authorList>
    </citation>
    <scope>NUCLEOTIDE SEQUENCE</scope>
    <source>
        <strain evidence="1">Expedition CK06-06</strain>
    </source>
</reference>
<accession>X1GQ90</accession>
<sequence length="276" mass="33011">MIHVKMIPKSKLICIEEFKNDFISQVEDKLTNHISIRKKVKLFTEKVLLPIHKDLGISGSSIQDIHNIIDNFYKHRNNYFHNGILPDPNDKKFHEDLNCFCLLIERILFSIIKLDKVKFIKRNKCFQSLIVNYPYKDIDITSTFEETNKFYKEIYEERRLLFPIVDEMNQRHEYIKNIYMKPHEMTFSNEENKITQKINLNLTYDYNQSFESDKIEHLSLNKIFHSRLSIVLEAEITPNLILRIQGFLRGLSKKGGSNLIKVKFFIFPPYFEFCFK</sequence>